<evidence type="ECO:0000313" key="2">
    <source>
        <dbReference type="EMBL" id="RVX07734.1"/>
    </source>
</evidence>
<comment type="caution">
    <text evidence="1">The sequence shown here is derived from an EMBL/GenBank/DDBJ whole genome shotgun (WGS) entry which is preliminary data.</text>
</comment>
<dbReference type="PANTHER" id="PTHR33320:SF30">
    <property type="entry name" value="OS04G0606200 PROTEIN"/>
    <property type="match status" value="1"/>
</dbReference>
<dbReference type="Proteomes" id="UP000288805">
    <property type="component" value="Unassembled WGS sequence"/>
</dbReference>
<organism evidence="1 3">
    <name type="scientific">Vitis vinifera</name>
    <name type="common">Grape</name>
    <dbReference type="NCBI Taxonomy" id="29760"/>
    <lineage>
        <taxon>Eukaryota</taxon>
        <taxon>Viridiplantae</taxon>
        <taxon>Streptophyta</taxon>
        <taxon>Embryophyta</taxon>
        <taxon>Tracheophyta</taxon>
        <taxon>Spermatophyta</taxon>
        <taxon>Magnoliopsida</taxon>
        <taxon>eudicotyledons</taxon>
        <taxon>Gunneridae</taxon>
        <taxon>Pentapetalae</taxon>
        <taxon>rosids</taxon>
        <taxon>Vitales</taxon>
        <taxon>Vitaceae</taxon>
        <taxon>Viteae</taxon>
        <taxon>Vitis</taxon>
    </lineage>
</organism>
<reference evidence="1 3" key="1">
    <citation type="journal article" date="2018" name="PLoS Genet.">
        <title>Population sequencing reveals clonal diversity and ancestral inbreeding in the grapevine cultivar Chardonnay.</title>
        <authorList>
            <person name="Roach M.J."/>
            <person name="Johnson D.L."/>
            <person name="Bohlmann J."/>
            <person name="van Vuuren H.J."/>
            <person name="Jones S.J."/>
            <person name="Pretorius I.S."/>
            <person name="Schmidt S.A."/>
            <person name="Borneman A.R."/>
        </authorList>
    </citation>
    <scope>NUCLEOTIDE SEQUENCE [LARGE SCALE GENOMIC DNA]</scope>
    <source>
        <strain evidence="3">cv. Chardonnay</strain>
        <strain evidence="1">I10V1</strain>
        <tissue evidence="1">Leaf</tissue>
    </source>
</reference>
<dbReference type="PANTHER" id="PTHR33320">
    <property type="entry name" value="METHIONYL-TRNA SYNTHETASE"/>
    <property type="match status" value="1"/>
</dbReference>
<evidence type="ECO:0000313" key="1">
    <source>
        <dbReference type="EMBL" id="RVW16156.1"/>
    </source>
</evidence>
<dbReference type="AlphaFoldDB" id="A0A438BYR1"/>
<dbReference type="EMBL" id="QGNW01002590">
    <property type="protein sequence ID" value="RVW16156.1"/>
    <property type="molecule type" value="Genomic_DNA"/>
</dbReference>
<name>A0A438BYR1_VITVI</name>
<evidence type="ECO:0000313" key="3">
    <source>
        <dbReference type="Proteomes" id="UP000288805"/>
    </source>
</evidence>
<accession>A0A438BYR1</accession>
<gene>
    <name evidence="2" type="ORF">CK203_022000</name>
    <name evidence="1" type="ORF">CK203_074353</name>
</gene>
<dbReference type="EMBL" id="QGNW01000044">
    <property type="protein sequence ID" value="RVX07734.1"/>
    <property type="molecule type" value="Genomic_DNA"/>
</dbReference>
<proteinExistence type="predicted"/>
<sequence>MSLVFVGNSEEKELGRQKAPGMCPYCEGKVTAMDVESQFRCCFLPVCYKIKRKSEVGDD</sequence>
<protein>
    <submittedName>
        <fullName evidence="1">Uncharacterized protein</fullName>
    </submittedName>
</protein>
<dbReference type="OrthoDB" id="610577at2759"/>